<evidence type="ECO:0000256" key="1">
    <source>
        <dbReference type="ARBA" id="ARBA00022527"/>
    </source>
</evidence>
<dbReference type="GO" id="GO:0003713">
    <property type="term" value="F:transcription coactivator activity"/>
    <property type="evidence" value="ECO:0007669"/>
    <property type="project" value="TreeGrafter"/>
</dbReference>
<organism evidence="9 10">
    <name type="scientific">Lates calcarifer</name>
    <name type="common">Barramundi</name>
    <name type="synonym">Holocentrus calcarifer</name>
    <dbReference type="NCBI Taxonomy" id="8187"/>
    <lineage>
        <taxon>Eukaryota</taxon>
        <taxon>Metazoa</taxon>
        <taxon>Chordata</taxon>
        <taxon>Craniata</taxon>
        <taxon>Vertebrata</taxon>
        <taxon>Euteleostomi</taxon>
        <taxon>Actinopterygii</taxon>
        <taxon>Neopterygii</taxon>
        <taxon>Teleostei</taxon>
        <taxon>Neoteleostei</taxon>
        <taxon>Acanthomorphata</taxon>
        <taxon>Carangaria</taxon>
        <taxon>Carangaria incertae sedis</taxon>
        <taxon>Centropomidae</taxon>
        <taxon>Lates</taxon>
    </lineage>
</organism>
<dbReference type="PROSITE" id="PS00108">
    <property type="entry name" value="PROTEIN_KINASE_ST"/>
    <property type="match status" value="1"/>
</dbReference>
<dbReference type="PANTHER" id="PTHR24058">
    <property type="entry name" value="DUAL SPECIFICITY PROTEIN KINASE"/>
    <property type="match status" value="1"/>
</dbReference>
<dbReference type="Pfam" id="PF00069">
    <property type="entry name" value="Pkinase"/>
    <property type="match status" value="1"/>
</dbReference>
<evidence type="ECO:0000256" key="4">
    <source>
        <dbReference type="ARBA" id="ARBA00022777"/>
    </source>
</evidence>
<keyword evidence="3 6" id="KW-0547">Nucleotide-binding</keyword>
<dbReference type="InterPro" id="IPR050494">
    <property type="entry name" value="Ser_Thr_dual-spec_kinase"/>
</dbReference>
<dbReference type="GO" id="GO:0004674">
    <property type="term" value="F:protein serine/threonine kinase activity"/>
    <property type="evidence" value="ECO:0007669"/>
    <property type="project" value="UniProtKB-KW"/>
</dbReference>
<dbReference type="PROSITE" id="PS50011">
    <property type="entry name" value="PROTEIN_KINASE_DOM"/>
    <property type="match status" value="1"/>
</dbReference>
<dbReference type="GO" id="GO:0003714">
    <property type="term" value="F:transcription corepressor activity"/>
    <property type="evidence" value="ECO:0007669"/>
    <property type="project" value="TreeGrafter"/>
</dbReference>
<evidence type="ECO:0000313" key="9">
    <source>
        <dbReference type="Proteomes" id="UP000694890"/>
    </source>
</evidence>
<dbReference type="GO" id="GO:0042771">
    <property type="term" value="P:intrinsic apoptotic signaling pathway in response to DNA damage by p53 class mediator"/>
    <property type="evidence" value="ECO:0007669"/>
    <property type="project" value="TreeGrafter"/>
</dbReference>
<dbReference type="KEGG" id="lcf:108887877"/>
<dbReference type="GO" id="GO:0004713">
    <property type="term" value="F:protein tyrosine kinase activity"/>
    <property type="evidence" value="ECO:0007669"/>
    <property type="project" value="TreeGrafter"/>
</dbReference>
<dbReference type="GO" id="GO:0007224">
    <property type="term" value="P:smoothened signaling pathway"/>
    <property type="evidence" value="ECO:0007669"/>
    <property type="project" value="TreeGrafter"/>
</dbReference>
<dbReference type="GeneID" id="108887877"/>
<dbReference type="GO" id="GO:0046332">
    <property type="term" value="F:SMAD binding"/>
    <property type="evidence" value="ECO:0007669"/>
    <property type="project" value="TreeGrafter"/>
</dbReference>
<dbReference type="SUPFAM" id="SSF56112">
    <property type="entry name" value="Protein kinase-like (PK-like)"/>
    <property type="match status" value="1"/>
</dbReference>
<keyword evidence="1 7" id="KW-0723">Serine/threonine-protein kinase</keyword>
<keyword evidence="10" id="KW-0238">DNA-binding</keyword>
<evidence type="ECO:0000256" key="5">
    <source>
        <dbReference type="ARBA" id="ARBA00022840"/>
    </source>
</evidence>
<dbReference type="GO" id="GO:0016605">
    <property type="term" value="C:PML body"/>
    <property type="evidence" value="ECO:0007669"/>
    <property type="project" value="TreeGrafter"/>
</dbReference>
<feature type="binding site" evidence="6">
    <location>
        <position position="61"/>
    </location>
    <ligand>
        <name>ATP</name>
        <dbReference type="ChEBI" id="CHEBI:30616"/>
    </ligand>
</feature>
<reference evidence="10" key="1">
    <citation type="submission" date="2025-08" db="UniProtKB">
        <authorList>
            <consortium name="RefSeq"/>
        </authorList>
    </citation>
    <scope>IDENTIFICATION</scope>
    <source>
        <tissue evidence="10">Brain</tissue>
    </source>
</reference>
<dbReference type="InterPro" id="IPR008271">
    <property type="entry name" value="Ser/Thr_kinase_AS"/>
</dbReference>
<gene>
    <name evidence="10" type="primary">LOC108887877</name>
</gene>
<dbReference type="GO" id="GO:0003677">
    <property type="term" value="F:DNA binding"/>
    <property type="evidence" value="ECO:0007669"/>
    <property type="project" value="UniProtKB-KW"/>
</dbReference>
<dbReference type="GO" id="GO:0005524">
    <property type="term" value="F:ATP binding"/>
    <property type="evidence" value="ECO:0007669"/>
    <property type="project" value="UniProtKB-UniRule"/>
</dbReference>
<dbReference type="PROSITE" id="PS00107">
    <property type="entry name" value="PROTEIN_KINASE_ATP"/>
    <property type="match status" value="1"/>
</dbReference>
<keyword evidence="10" id="KW-0371">Homeobox</keyword>
<dbReference type="AlphaFoldDB" id="A0AAJ7V7C1"/>
<evidence type="ECO:0000256" key="3">
    <source>
        <dbReference type="ARBA" id="ARBA00022741"/>
    </source>
</evidence>
<keyword evidence="4 10" id="KW-0418">Kinase</keyword>
<evidence type="ECO:0000259" key="8">
    <source>
        <dbReference type="PROSITE" id="PS50011"/>
    </source>
</evidence>
<evidence type="ECO:0000256" key="7">
    <source>
        <dbReference type="RuleBase" id="RU000304"/>
    </source>
</evidence>
<dbReference type="PANTHER" id="PTHR24058:SF53">
    <property type="entry name" value="HOMEODOMAIN-INTERACTING PROTEIN KINASE 2"/>
    <property type="match status" value="1"/>
</dbReference>
<accession>A0AAJ7V7C1</accession>
<dbReference type="InterPro" id="IPR017441">
    <property type="entry name" value="Protein_kinase_ATP_BS"/>
</dbReference>
<proteinExistence type="inferred from homology"/>
<keyword evidence="5 6" id="KW-0067">ATP-binding</keyword>
<dbReference type="GO" id="GO:0005737">
    <property type="term" value="C:cytoplasm"/>
    <property type="evidence" value="ECO:0007669"/>
    <property type="project" value="TreeGrafter"/>
</dbReference>
<dbReference type="Gene3D" id="1.10.510.10">
    <property type="entry name" value="Transferase(Phosphotransferase) domain 1"/>
    <property type="match status" value="1"/>
</dbReference>
<protein>
    <submittedName>
        <fullName evidence="10">Homeodomain-interacting protein kinase 1</fullName>
    </submittedName>
</protein>
<feature type="domain" description="Protein kinase" evidence="8">
    <location>
        <begin position="22"/>
        <end position="332"/>
    </location>
</feature>
<comment type="similarity">
    <text evidence="7">Belongs to the protein kinase superfamily.</text>
</comment>
<dbReference type="SMART" id="SM00220">
    <property type="entry name" value="S_TKc"/>
    <property type="match status" value="1"/>
</dbReference>
<dbReference type="Proteomes" id="UP000694890">
    <property type="component" value="Linkage group LG15"/>
</dbReference>
<dbReference type="InterPro" id="IPR000719">
    <property type="entry name" value="Prot_kinase_dom"/>
</dbReference>
<dbReference type="InterPro" id="IPR011009">
    <property type="entry name" value="Kinase-like_dom_sf"/>
</dbReference>
<dbReference type="RefSeq" id="XP_018539063.1">
    <property type="nucleotide sequence ID" value="XM_018683547.2"/>
</dbReference>
<keyword evidence="2" id="KW-0808">Transferase</keyword>
<name>A0AAJ7V7C1_LATCA</name>
<evidence type="ECO:0000256" key="2">
    <source>
        <dbReference type="ARBA" id="ARBA00022679"/>
    </source>
</evidence>
<evidence type="ECO:0000313" key="10">
    <source>
        <dbReference type="RefSeq" id="XP_018539063.1"/>
    </source>
</evidence>
<evidence type="ECO:0000256" key="6">
    <source>
        <dbReference type="PROSITE-ProRule" id="PRU10141"/>
    </source>
</evidence>
<sequence>MGDTRYQTPKGNDLPCTLPENYEVLDIVGKGCYGVVAKCYKQDSKETVAVKVSQYTKTAKKEISMLTNLMKKGLHKYNIIQFHESFELEEGNALVFEILDISLHDYMTQRHIARLPSYVIRALIQQLATALNVLKKVGVIHTDIKMDNIMLVDRLRKPFRVKLIDFGLAIPRSQARQGGVYQPHPYRSPEIILGAPFTEAIDMWSLGCVMALMHGRRLFPRCSEHNLIKYMTDFFGQPADDFLDTGLKTEQFFEKHSGSQWSLKKCEETGSPGQRRRYTLCSLDALKTMDLDEEDLEEVTDRWESIELMKKMLQMDPRERITPKKVLRHPFITKSHLIGISWSTFPSEDVLVQPLDSRGLKEIWLTAKEEIFYSTGSTSDSFWSALTTTPKDVLHQLTCSVNSSSQTEQHSQRSFLTGGFPHISSPTDIFWSVQPENIVDQPINSDNSTSPEVLTTAKQEFMNSINRI</sequence>
<dbReference type="Gene3D" id="3.30.200.20">
    <property type="entry name" value="Phosphorylase Kinase, domain 1"/>
    <property type="match status" value="1"/>
</dbReference>
<dbReference type="GO" id="GO:0045944">
    <property type="term" value="P:positive regulation of transcription by RNA polymerase II"/>
    <property type="evidence" value="ECO:0007669"/>
    <property type="project" value="TreeGrafter"/>
</dbReference>